<reference evidence="1" key="2">
    <citation type="journal article" date="2015" name="Data Brief">
        <title>Shoot transcriptome of the giant reed, Arundo donax.</title>
        <authorList>
            <person name="Barrero R.A."/>
            <person name="Guerrero F.D."/>
            <person name="Moolhuijzen P."/>
            <person name="Goolsby J.A."/>
            <person name="Tidwell J."/>
            <person name="Bellgard S.E."/>
            <person name="Bellgard M.I."/>
        </authorList>
    </citation>
    <scope>NUCLEOTIDE SEQUENCE</scope>
    <source>
        <tissue evidence="1">Shoot tissue taken approximately 20 cm above the soil surface</tissue>
    </source>
</reference>
<proteinExistence type="predicted"/>
<protein>
    <submittedName>
        <fullName evidence="1">Uncharacterized protein</fullName>
    </submittedName>
</protein>
<name>A0A0A9FIK9_ARUDO</name>
<dbReference type="EMBL" id="GBRH01185749">
    <property type="protein sequence ID" value="JAE12147.1"/>
    <property type="molecule type" value="Transcribed_RNA"/>
</dbReference>
<accession>A0A0A9FIK9</accession>
<sequence>MELQNALSSSWPKQVSKNSFLANWLPHNTC</sequence>
<evidence type="ECO:0000313" key="1">
    <source>
        <dbReference type="EMBL" id="JAE12147.1"/>
    </source>
</evidence>
<dbReference type="AlphaFoldDB" id="A0A0A9FIK9"/>
<organism evidence="1">
    <name type="scientific">Arundo donax</name>
    <name type="common">Giant reed</name>
    <name type="synonym">Donax arundinaceus</name>
    <dbReference type="NCBI Taxonomy" id="35708"/>
    <lineage>
        <taxon>Eukaryota</taxon>
        <taxon>Viridiplantae</taxon>
        <taxon>Streptophyta</taxon>
        <taxon>Embryophyta</taxon>
        <taxon>Tracheophyta</taxon>
        <taxon>Spermatophyta</taxon>
        <taxon>Magnoliopsida</taxon>
        <taxon>Liliopsida</taxon>
        <taxon>Poales</taxon>
        <taxon>Poaceae</taxon>
        <taxon>PACMAD clade</taxon>
        <taxon>Arundinoideae</taxon>
        <taxon>Arundineae</taxon>
        <taxon>Arundo</taxon>
    </lineage>
</organism>
<reference evidence="1" key="1">
    <citation type="submission" date="2014-09" db="EMBL/GenBank/DDBJ databases">
        <authorList>
            <person name="Magalhaes I.L.F."/>
            <person name="Oliveira U."/>
            <person name="Santos F.R."/>
            <person name="Vidigal T.H.D.A."/>
            <person name="Brescovit A.D."/>
            <person name="Santos A.J."/>
        </authorList>
    </citation>
    <scope>NUCLEOTIDE SEQUENCE</scope>
    <source>
        <tissue evidence="1">Shoot tissue taken approximately 20 cm above the soil surface</tissue>
    </source>
</reference>